<feature type="binding site" evidence="6">
    <location>
        <position position="214"/>
    </location>
    <ligand>
        <name>phosphate</name>
        <dbReference type="ChEBI" id="CHEBI:43474"/>
    </ligand>
</feature>
<dbReference type="PANTHER" id="PTHR11904:SF9">
    <property type="entry name" value="PURINE NUCLEOSIDE PHOSPHORYLASE-RELATED"/>
    <property type="match status" value="1"/>
</dbReference>
<evidence type="ECO:0000256" key="1">
    <source>
        <dbReference type="ARBA" id="ARBA00005058"/>
    </source>
</evidence>
<dbReference type="AlphaFoldDB" id="A0A1E5II45"/>
<dbReference type="GO" id="GO:0005737">
    <property type="term" value="C:cytoplasm"/>
    <property type="evidence" value="ECO:0007669"/>
    <property type="project" value="TreeGrafter"/>
</dbReference>
<dbReference type="InterPro" id="IPR011268">
    <property type="entry name" value="Purine_phosphorylase"/>
</dbReference>
<dbReference type="PANTHER" id="PTHR11904">
    <property type="entry name" value="METHYLTHIOADENOSINE/PURINE NUCLEOSIDE PHOSPHORYLASE"/>
    <property type="match status" value="1"/>
</dbReference>
<evidence type="ECO:0000256" key="5">
    <source>
        <dbReference type="PIRNR" id="PIRNR000477"/>
    </source>
</evidence>
<feature type="binding site" evidence="6">
    <location>
        <position position="63"/>
    </location>
    <ligand>
        <name>phosphate</name>
        <dbReference type="ChEBI" id="CHEBI:43474"/>
    </ligand>
</feature>
<keyword evidence="4 5" id="KW-0808">Transferase</keyword>
<dbReference type="Proteomes" id="UP000095237">
    <property type="component" value="Unassembled WGS sequence"/>
</dbReference>
<dbReference type="NCBIfam" id="NF006054">
    <property type="entry name" value="PRK08202.1"/>
    <property type="match status" value="1"/>
</dbReference>
<comment type="function">
    <text evidence="5">The purine nucleoside phosphorylases catalyze the phosphorolytic breakdown of the N-glycosidic bond in the beta-(deoxy)ribonucleoside molecules, with the formation of the corresponding free purine bases and pentose-1-phosphate.</text>
</comment>
<feature type="domain" description="Nucleoside phosphorylase" evidence="7">
    <location>
        <begin position="26"/>
        <end position="271"/>
    </location>
</feature>
<dbReference type="UniPathway" id="UPA00606"/>
<keyword evidence="3 5" id="KW-0328">Glycosyltransferase</keyword>
<feature type="binding site" evidence="6">
    <location>
        <position position="115"/>
    </location>
    <ligand>
        <name>phosphate</name>
        <dbReference type="ChEBI" id="CHEBI:43474"/>
    </ligand>
</feature>
<evidence type="ECO:0000256" key="4">
    <source>
        <dbReference type="ARBA" id="ARBA00022679"/>
    </source>
</evidence>
<comment type="similarity">
    <text evidence="2 5">Belongs to the PNP/MTAP phosphorylase family.</text>
</comment>
<evidence type="ECO:0000313" key="8">
    <source>
        <dbReference type="EMBL" id="OEG69668.1"/>
    </source>
</evidence>
<dbReference type="InterPro" id="IPR000845">
    <property type="entry name" value="Nucleoside_phosphorylase_d"/>
</dbReference>
<accession>A0A1E5II45</accession>
<name>A0A1E5II45_ENDTX</name>
<comment type="pathway">
    <text evidence="1 5">Purine metabolism; purine nucleoside salvage.</text>
</comment>
<feature type="binding site" evidence="6">
    <location>
        <position position="32"/>
    </location>
    <ligand>
        <name>phosphate</name>
        <dbReference type="ChEBI" id="CHEBI:43474"/>
    </ligand>
</feature>
<evidence type="ECO:0000256" key="2">
    <source>
        <dbReference type="ARBA" id="ARBA00006751"/>
    </source>
</evidence>
<dbReference type="CDD" id="cd09009">
    <property type="entry name" value="PNP-EcPNPII_like"/>
    <property type="match status" value="1"/>
</dbReference>
<evidence type="ECO:0000256" key="6">
    <source>
        <dbReference type="PIRSR" id="PIRSR000477-2"/>
    </source>
</evidence>
<dbReference type="Gene3D" id="3.40.50.1580">
    <property type="entry name" value="Nucleoside phosphorylase domain"/>
    <property type="match status" value="1"/>
</dbReference>
<reference evidence="8 9" key="1">
    <citation type="submission" date="2015-11" db="EMBL/GenBank/DDBJ databases">
        <title>Evidence for parallel genomic evolution in an endosymbiosis of termite gut flagellates.</title>
        <authorList>
            <person name="Zheng H."/>
        </authorList>
    </citation>
    <scope>NUCLEOTIDE SEQUENCE [LARGE SCALE GENOMIC DNA]</scope>
    <source>
        <strain evidence="8 9">CET450</strain>
    </source>
</reference>
<feature type="binding site" evidence="6">
    <location>
        <begin position="83"/>
        <end position="85"/>
    </location>
    <ligand>
        <name>phosphate</name>
        <dbReference type="ChEBI" id="CHEBI:43474"/>
    </ligand>
</feature>
<dbReference type="NCBIfam" id="TIGR01697">
    <property type="entry name" value="PNPH-PUNA-XAPA"/>
    <property type="match status" value="1"/>
</dbReference>
<sequence length="286" mass="31380">MKLNIFQKIQKTKKAILSLHGFNPTTAVIAGSGLGEISKQFTIRKTIKYSNIPYFLKTAVQGHAGDLLLCSYGNADMLIFNGRFHYYEGHHPQEVVYPVRVMKFLGIKTLIITAATGGLNKKYSIGDIVVLRDHIDFTGNNPLIGVHYDEFGERFPGMENVYDAVLRKKALSLAKKFKIKACEGIYFGVSGPSYETPASVKAYQILGGDVVGMSVVYEATVATQMKMRVLGLAYVSNMAAGIHNRSLSHAEVLENGGKVSVSMSKIVKNIVGFADNPVKKLVKKLL</sequence>
<protein>
    <recommendedName>
        <fullName evidence="5">Purine nucleoside phosphorylase</fullName>
        <ecNumber evidence="5">2.4.2.1</ecNumber>
    </recommendedName>
    <alternativeName>
        <fullName evidence="5">Inosine-guanosine phosphorylase</fullName>
    </alternativeName>
</protein>
<organism evidence="8 9">
    <name type="scientific">Endomicrobium trichonymphae</name>
    <dbReference type="NCBI Taxonomy" id="1408204"/>
    <lineage>
        <taxon>Bacteria</taxon>
        <taxon>Pseudomonadati</taxon>
        <taxon>Elusimicrobiota</taxon>
        <taxon>Endomicrobiia</taxon>
        <taxon>Endomicrobiales</taxon>
        <taxon>Endomicrobiaceae</taxon>
        <taxon>Candidatus Endomicrobiellum</taxon>
    </lineage>
</organism>
<dbReference type="EC" id="2.4.2.1" evidence="5"/>
<comment type="caution">
    <text evidence="8">The sequence shown here is derived from an EMBL/GenBank/DDBJ whole genome shotgun (WGS) entry which is preliminary data.</text>
</comment>
<dbReference type="GO" id="GO:0004731">
    <property type="term" value="F:purine-nucleoside phosphorylase activity"/>
    <property type="evidence" value="ECO:0007669"/>
    <property type="project" value="UniProtKB-EC"/>
</dbReference>
<dbReference type="SUPFAM" id="SSF53167">
    <property type="entry name" value="Purine and uridine phosphorylases"/>
    <property type="match status" value="1"/>
</dbReference>
<evidence type="ECO:0000256" key="3">
    <source>
        <dbReference type="ARBA" id="ARBA00022676"/>
    </source>
</evidence>
<feature type="binding site" evidence="6">
    <location>
        <position position="195"/>
    </location>
    <ligand>
        <name>a purine D-ribonucleoside</name>
        <dbReference type="ChEBI" id="CHEBI:142355"/>
    </ligand>
</feature>
<evidence type="ECO:0000313" key="9">
    <source>
        <dbReference type="Proteomes" id="UP000095237"/>
    </source>
</evidence>
<dbReference type="InterPro" id="IPR035994">
    <property type="entry name" value="Nucleoside_phosphorylase_sf"/>
</dbReference>
<dbReference type="PIRSF" id="PIRSF000477">
    <property type="entry name" value="PurNPase"/>
    <property type="match status" value="1"/>
</dbReference>
<evidence type="ECO:0000259" key="7">
    <source>
        <dbReference type="Pfam" id="PF01048"/>
    </source>
</evidence>
<proteinExistence type="inferred from homology"/>
<gene>
    <name evidence="8" type="ORF">ATZ36_08180</name>
</gene>
<keyword evidence="9" id="KW-1185">Reference proteome</keyword>
<dbReference type="EMBL" id="LNVX01000608">
    <property type="protein sequence ID" value="OEG69668.1"/>
    <property type="molecule type" value="Genomic_DNA"/>
</dbReference>
<dbReference type="GO" id="GO:0009116">
    <property type="term" value="P:nucleoside metabolic process"/>
    <property type="evidence" value="ECO:0007669"/>
    <property type="project" value="InterPro"/>
</dbReference>
<dbReference type="Pfam" id="PF01048">
    <property type="entry name" value="PNP_UDP_1"/>
    <property type="match status" value="1"/>
</dbReference>
<feature type="binding site" evidence="6">
    <location>
        <position position="237"/>
    </location>
    <ligand>
        <name>a purine D-ribonucleoside</name>
        <dbReference type="ChEBI" id="CHEBI:142355"/>
    </ligand>
</feature>